<dbReference type="InterPro" id="IPR003594">
    <property type="entry name" value="HATPase_dom"/>
</dbReference>
<dbReference type="InterPro" id="IPR050956">
    <property type="entry name" value="2C_system_His_kinase"/>
</dbReference>
<dbReference type="InterPro" id="IPR011006">
    <property type="entry name" value="CheY-like_superfamily"/>
</dbReference>
<keyword evidence="7" id="KW-0732">Signal</keyword>
<evidence type="ECO:0000256" key="7">
    <source>
        <dbReference type="SAM" id="SignalP"/>
    </source>
</evidence>
<reference evidence="9 10" key="1">
    <citation type="journal article" date="2009" name="Nature">
        <title>The Sorghum bicolor genome and the diversification of grasses.</title>
        <authorList>
            <person name="Paterson A.H."/>
            <person name="Bowers J.E."/>
            <person name="Bruggmann R."/>
            <person name="Dubchak I."/>
            <person name="Grimwood J."/>
            <person name="Gundlach H."/>
            <person name="Haberer G."/>
            <person name="Hellsten U."/>
            <person name="Mitros T."/>
            <person name="Poliakov A."/>
            <person name="Schmutz J."/>
            <person name="Spannagl M."/>
            <person name="Tang H."/>
            <person name="Wang X."/>
            <person name="Wicker T."/>
            <person name="Bharti A.K."/>
            <person name="Chapman J."/>
            <person name="Feltus F.A."/>
            <person name="Gowik U."/>
            <person name="Grigoriev I.V."/>
            <person name="Lyons E."/>
            <person name="Maher C.A."/>
            <person name="Martis M."/>
            <person name="Narechania A."/>
            <person name="Otillar R.P."/>
            <person name="Penning B.W."/>
            <person name="Salamov A.A."/>
            <person name="Wang Y."/>
            <person name="Zhang L."/>
            <person name="Carpita N.C."/>
            <person name="Freeling M."/>
            <person name="Gingle A.R."/>
            <person name="Hash C.T."/>
            <person name="Keller B."/>
            <person name="Klein P."/>
            <person name="Kresovich S."/>
            <person name="McCann M.C."/>
            <person name="Ming R."/>
            <person name="Peterson D.G."/>
            <person name="Mehboob-ur-Rahman"/>
            <person name="Ware D."/>
            <person name="Westhoff P."/>
            <person name="Mayer K.F."/>
            <person name="Messing J."/>
            <person name="Rokhsar D.S."/>
        </authorList>
    </citation>
    <scope>NUCLEOTIDE SEQUENCE [LARGE SCALE GENOMIC DNA]</scope>
    <source>
        <strain evidence="10">cv. BTx623</strain>
    </source>
</reference>
<dbReference type="SUPFAM" id="SSF52172">
    <property type="entry name" value="CheY-like"/>
    <property type="match status" value="1"/>
</dbReference>
<dbReference type="Proteomes" id="UP000000768">
    <property type="component" value="Chromosome 6"/>
</dbReference>
<protein>
    <recommendedName>
        <fullName evidence="3">histidine kinase</fullName>
        <ecNumber evidence="3">2.7.13.3</ecNumber>
    </recommendedName>
</protein>
<comment type="subunit">
    <text evidence="2">Homodimer.</text>
</comment>
<dbReference type="STRING" id="4558.A0A1B6PK66"/>
<dbReference type="PANTHER" id="PTHR43719">
    <property type="entry name" value="TWO-COMPONENT HISTIDINE KINASE"/>
    <property type="match status" value="1"/>
</dbReference>
<evidence type="ECO:0000256" key="4">
    <source>
        <dbReference type="ARBA" id="ARBA00022553"/>
    </source>
</evidence>
<dbReference type="CDD" id="cd00082">
    <property type="entry name" value="HisKA"/>
    <property type="match status" value="1"/>
</dbReference>
<accession>A0A1B6PK66</accession>
<keyword evidence="10" id="KW-1185">Reference proteome</keyword>
<evidence type="ECO:0000256" key="5">
    <source>
        <dbReference type="ARBA" id="ARBA00022864"/>
    </source>
</evidence>
<evidence type="ECO:0000256" key="2">
    <source>
        <dbReference type="ARBA" id="ARBA00011738"/>
    </source>
</evidence>
<dbReference type="Gramene" id="KXG26059">
    <property type="protein sequence ID" value="KXG26059"/>
    <property type="gene ID" value="SORBI_3006G046300"/>
</dbReference>
<dbReference type="Gene3D" id="3.40.50.2300">
    <property type="match status" value="1"/>
</dbReference>
<dbReference type="SUPFAM" id="SSF55874">
    <property type="entry name" value="ATPase domain of HSP90 chaperone/DNA topoisomerase II/histidine kinase"/>
    <property type="match status" value="1"/>
</dbReference>
<proteinExistence type="predicted"/>
<dbReference type="EMBL" id="CM000765">
    <property type="protein sequence ID" value="KXG26059.1"/>
    <property type="molecule type" value="Genomic_DNA"/>
</dbReference>
<comment type="catalytic activity">
    <reaction evidence="1">
        <text>ATP + protein L-histidine = ADP + protein N-phospho-L-histidine.</text>
        <dbReference type="EC" id="2.7.13.3"/>
    </reaction>
</comment>
<dbReference type="InterPro" id="IPR036097">
    <property type="entry name" value="HisK_dim/P_sf"/>
</dbReference>
<keyword evidence="4" id="KW-0597">Phosphoprotein</keyword>
<dbReference type="GO" id="GO:0009736">
    <property type="term" value="P:cytokinin-activated signaling pathway"/>
    <property type="evidence" value="ECO:0007669"/>
    <property type="project" value="UniProtKB-KW"/>
</dbReference>
<evidence type="ECO:0000256" key="3">
    <source>
        <dbReference type="ARBA" id="ARBA00012438"/>
    </source>
</evidence>
<evidence type="ECO:0000313" key="10">
    <source>
        <dbReference type="Proteomes" id="UP000000768"/>
    </source>
</evidence>
<dbReference type="eggNOG" id="KOG0519">
    <property type="taxonomic scope" value="Eukaryota"/>
</dbReference>
<dbReference type="SUPFAM" id="SSF47384">
    <property type="entry name" value="Homodimeric domain of signal transducing histidine kinase"/>
    <property type="match status" value="1"/>
</dbReference>
<organism evidence="9 10">
    <name type="scientific">Sorghum bicolor</name>
    <name type="common">Sorghum</name>
    <name type="synonym">Sorghum vulgare</name>
    <dbReference type="NCBI Taxonomy" id="4558"/>
    <lineage>
        <taxon>Eukaryota</taxon>
        <taxon>Viridiplantae</taxon>
        <taxon>Streptophyta</taxon>
        <taxon>Embryophyta</taxon>
        <taxon>Tracheophyta</taxon>
        <taxon>Spermatophyta</taxon>
        <taxon>Magnoliopsida</taxon>
        <taxon>Liliopsida</taxon>
        <taxon>Poales</taxon>
        <taxon>Poaceae</taxon>
        <taxon>PACMAD clade</taxon>
        <taxon>Panicoideae</taxon>
        <taxon>Andropogonodae</taxon>
        <taxon>Andropogoneae</taxon>
        <taxon>Sorghinae</taxon>
        <taxon>Sorghum</taxon>
    </lineage>
</organism>
<keyword evidence="6" id="KW-0902">Two-component regulatory system</keyword>
<evidence type="ECO:0000259" key="8">
    <source>
        <dbReference type="PROSITE" id="PS50109"/>
    </source>
</evidence>
<dbReference type="InterPro" id="IPR036890">
    <property type="entry name" value="HATPase_C_sf"/>
</dbReference>
<dbReference type="InterPro" id="IPR005467">
    <property type="entry name" value="His_kinase_dom"/>
</dbReference>
<dbReference type="EC" id="2.7.13.3" evidence="3"/>
<dbReference type="Gene3D" id="3.30.565.10">
    <property type="entry name" value="Histidine kinase-like ATPase, C-terminal domain"/>
    <property type="match status" value="1"/>
</dbReference>
<dbReference type="PANTHER" id="PTHR43719:SF75">
    <property type="entry name" value="HISTIDINE KINASE CKI1"/>
    <property type="match status" value="1"/>
</dbReference>
<dbReference type="InterPro" id="IPR003661">
    <property type="entry name" value="HisK_dim/P_dom"/>
</dbReference>
<evidence type="ECO:0000256" key="6">
    <source>
        <dbReference type="ARBA" id="ARBA00023012"/>
    </source>
</evidence>
<sequence>MPQTMCMCIPVIIFACALLLVAAKEALRQAEHKSMNKSNAFASASHDIRSALVAIAGLVDMSRWEARALPGIMKNLDQMGVCTNKLFDILNSILDTSKVLSGKMQLEEGEFSMADVRRVAVVWDPCEFSVVRCAAVLGDSKHFKQILDNLLSNTLKFTDEGYVVLQGWATQPIARSNVSAPSRFAHPWHSGGSHVQNDPNLVEFHFEVVDTGIEIPKEKMMSVFESYVQVNNGQGGTGLGLGIVRLMGEEISITNKGPRERGTCFKFNVLLKIRESNSTPTSAVNCGGSDWCFNSKEMVSQLRNNTVPRRASLGTIPSGILVVIDMSGVGPEETCQEMAKLARIKHQALCKVVLLEDTKTPFSDLRRFKELGCDLRDLQVLDAQVHSSQVGPKIIGNNSQQQDLPGAVVPCVVQASASTEASCLAQEQKHEDDDKLLARIRILLAEDTMEALEQAKVSEEEIVPLPYHVIFMDCQMPNMDFYEYEVTKLIRDEEQRHGIYTPIFALTAHDTGEFAEGYRCWDGSTPNKAKQDSGSCFQWFSNVRIDRMHVCIDTNITFNSSLTDAV</sequence>
<dbReference type="AlphaFoldDB" id="A0A1B6PK66"/>
<feature type="chain" id="PRO_5008589007" description="histidine kinase" evidence="7">
    <location>
        <begin position="24"/>
        <end position="566"/>
    </location>
</feature>
<keyword evidence="5" id="KW-0932">Cytokinin signaling pathway</keyword>
<feature type="signal peptide" evidence="7">
    <location>
        <begin position="1"/>
        <end position="23"/>
    </location>
</feature>
<dbReference type="Gene3D" id="1.10.287.130">
    <property type="match status" value="1"/>
</dbReference>
<feature type="domain" description="Histidine kinase" evidence="8">
    <location>
        <begin position="43"/>
        <end position="275"/>
    </location>
</feature>
<reference evidence="10" key="2">
    <citation type="journal article" date="2018" name="Plant J.">
        <title>The Sorghum bicolor reference genome: improved assembly, gene annotations, a transcriptome atlas, and signatures of genome organization.</title>
        <authorList>
            <person name="McCormick R.F."/>
            <person name="Truong S.K."/>
            <person name="Sreedasyam A."/>
            <person name="Jenkins J."/>
            <person name="Shu S."/>
            <person name="Sims D."/>
            <person name="Kennedy M."/>
            <person name="Amirebrahimi M."/>
            <person name="Weers B.D."/>
            <person name="McKinley B."/>
            <person name="Mattison A."/>
            <person name="Morishige D.T."/>
            <person name="Grimwood J."/>
            <person name="Schmutz J."/>
            <person name="Mullet J.E."/>
        </authorList>
    </citation>
    <scope>NUCLEOTIDE SEQUENCE [LARGE SCALE GENOMIC DNA]</scope>
    <source>
        <strain evidence="10">cv. BTx623</strain>
    </source>
</reference>
<gene>
    <name evidence="9" type="ORF">SORBI_3006G046300</name>
</gene>
<dbReference type="SMART" id="SM00387">
    <property type="entry name" value="HATPase_c"/>
    <property type="match status" value="1"/>
</dbReference>
<dbReference type="InParanoid" id="A0A1B6PK66"/>
<evidence type="ECO:0000256" key="1">
    <source>
        <dbReference type="ARBA" id="ARBA00000085"/>
    </source>
</evidence>
<dbReference type="GO" id="GO:0000155">
    <property type="term" value="F:phosphorelay sensor kinase activity"/>
    <property type="evidence" value="ECO:0007669"/>
    <property type="project" value="InterPro"/>
</dbReference>
<name>A0A1B6PK66_SORBI</name>
<evidence type="ECO:0000313" key="9">
    <source>
        <dbReference type="EMBL" id="KXG26059.1"/>
    </source>
</evidence>
<dbReference type="PROSITE" id="PS50109">
    <property type="entry name" value="HIS_KIN"/>
    <property type="match status" value="1"/>
</dbReference>
<dbReference type="Pfam" id="PF02518">
    <property type="entry name" value="HATPase_c"/>
    <property type="match status" value="1"/>
</dbReference>